<dbReference type="GO" id="GO:0015562">
    <property type="term" value="F:efflux transmembrane transporter activity"/>
    <property type="evidence" value="ECO:0007669"/>
    <property type="project" value="TreeGrafter"/>
</dbReference>
<protein>
    <submittedName>
        <fullName evidence="1">HlyD family efflux transporter periplasmic adaptor subunit</fullName>
    </submittedName>
</protein>
<dbReference type="GO" id="GO:1990281">
    <property type="term" value="C:efflux pump complex"/>
    <property type="evidence" value="ECO:0007669"/>
    <property type="project" value="TreeGrafter"/>
</dbReference>
<dbReference type="Gene3D" id="2.40.30.170">
    <property type="match status" value="1"/>
</dbReference>
<evidence type="ECO:0000313" key="2">
    <source>
        <dbReference type="Proteomes" id="UP000664795"/>
    </source>
</evidence>
<evidence type="ECO:0000313" key="1">
    <source>
        <dbReference type="EMBL" id="MBO0931954.1"/>
    </source>
</evidence>
<name>A0A939G4I2_9BACT</name>
<organism evidence="1 2">
    <name type="scientific">Fibrella aquatilis</name>
    <dbReference type="NCBI Taxonomy" id="2817059"/>
    <lineage>
        <taxon>Bacteria</taxon>
        <taxon>Pseudomonadati</taxon>
        <taxon>Bacteroidota</taxon>
        <taxon>Cytophagia</taxon>
        <taxon>Cytophagales</taxon>
        <taxon>Spirosomataceae</taxon>
        <taxon>Fibrella</taxon>
    </lineage>
</organism>
<sequence>MPLQPTYTLIFLAASTLFVACQKEEKPQQNATPAKPITQVVGVARVEPERGLINLYAGADGRVTTINVSENQALTSGQVLLTVDSQTDKAQVAQARSKIGTQRAAIAAQEATISTLRLAVEQAQADVELNRKLLAVKGITEQTLRDSEATLATRQQDYRKGQADLQQTRAVVTELNADVNSALVGAKDKTLRAPYTGKLLDWTVKIGDFVTGNTQVGQMAPNGSLIARTEVDELFAERIKPGQRANIRSQATGKIIGSGTVYFAADFLKKKSLFEDETAQEDRRVREVRIRLNPGANVLINSRVDCIILLN</sequence>
<dbReference type="RefSeq" id="WP_207335922.1">
    <property type="nucleotide sequence ID" value="NZ_JAFMYU010000009.1"/>
</dbReference>
<dbReference type="SUPFAM" id="SSF111369">
    <property type="entry name" value="HlyD-like secretion proteins"/>
    <property type="match status" value="1"/>
</dbReference>
<dbReference type="PANTHER" id="PTHR30469">
    <property type="entry name" value="MULTIDRUG RESISTANCE PROTEIN MDTA"/>
    <property type="match status" value="1"/>
</dbReference>
<dbReference type="Gene3D" id="2.40.50.100">
    <property type="match status" value="1"/>
</dbReference>
<accession>A0A939G4I2</accession>
<keyword evidence="2" id="KW-1185">Reference proteome</keyword>
<reference evidence="1 2" key="1">
    <citation type="submission" date="2021-03" db="EMBL/GenBank/DDBJ databases">
        <title>Fibrella sp. HMF5036 genome sequencing and assembly.</title>
        <authorList>
            <person name="Kang H."/>
            <person name="Kim H."/>
            <person name="Bae S."/>
            <person name="Joh K."/>
        </authorList>
    </citation>
    <scope>NUCLEOTIDE SEQUENCE [LARGE SCALE GENOMIC DNA]</scope>
    <source>
        <strain evidence="1 2">HMF5036</strain>
    </source>
</reference>
<gene>
    <name evidence="1" type="ORF">J2I48_13170</name>
</gene>
<dbReference type="EMBL" id="JAFMYU010000009">
    <property type="protein sequence ID" value="MBO0931954.1"/>
    <property type="molecule type" value="Genomic_DNA"/>
</dbReference>
<dbReference type="PANTHER" id="PTHR30469:SF15">
    <property type="entry name" value="HLYD FAMILY OF SECRETION PROTEINS"/>
    <property type="match status" value="1"/>
</dbReference>
<dbReference type="Proteomes" id="UP000664795">
    <property type="component" value="Unassembled WGS sequence"/>
</dbReference>
<proteinExistence type="predicted"/>
<comment type="caution">
    <text evidence="1">The sequence shown here is derived from an EMBL/GenBank/DDBJ whole genome shotgun (WGS) entry which is preliminary data.</text>
</comment>
<dbReference type="AlphaFoldDB" id="A0A939G4I2"/>